<keyword evidence="6" id="KW-0597">Phosphoprotein</keyword>
<dbReference type="InterPro" id="IPR027417">
    <property type="entry name" value="P-loop_NTPase"/>
</dbReference>
<dbReference type="Gene3D" id="1.10.8.60">
    <property type="match status" value="1"/>
</dbReference>
<dbReference type="SUPFAM" id="SSF52172">
    <property type="entry name" value="CheY-like"/>
    <property type="match status" value="1"/>
</dbReference>
<dbReference type="GO" id="GO:0043565">
    <property type="term" value="F:sequence-specific DNA binding"/>
    <property type="evidence" value="ECO:0007669"/>
    <property type="project" value="InterPro"/>
</dbReference>
<evidence type="ECO:0000256" key="1">
    <source>
        <dbReference type="ARBA" id="ARBA00022741"/>
    </source>
</evidence>
<evidence type="ECO:0000256" key="4">
    <source>
        <dbReference type="ARBA" id="ARBA00023125"/>
    </source>
</evidence>
<evidence type="ECO:0000313" key="10">
    <source>
        <dbReference type="Proteomes" id="UP000006697"/>
    </source>
</evidence>
<dbReference type="PANTHER" id="PTHR32071">
    <property type="entry name" value="TRANSCRIPTIONAL REGULATORY PROTEIN"/>
    <property type="match status" value="1"/>
</dbReference>
<proteinExistence type="predicted"/>
<dbReference type="GO" id="GO:0006355">
    <property type="term" value="P:regulation of DNA-templated transcription"/>
    <property type="evidence" value="ECO:0007669"/>
    <property type="project" value="InterPro"/>
</dbReference>
<dbReference type="EMBL" id="CU207211">
    <property type="protein sequence ID" value="CAL63552.1"/>
    <property type="molecule type" value="Genomic_DNA"/>
</dbReference>
<organism evidence="9 10">
    <name type="scientific">Herminiimonas arsenicoxydans</name>
    <dbReference type="NCBI Taxonomy" id="204773"/>
    <lineage>
        <taxon>Bacteria</taxon>
        <taxon>Pseudomonadati</taxon>
        <taxon>Pseudomonadota</taxon>
        <taxon>Betaproteobacteria</taxon>
        <taxon>Burkholderiales</taxon>
        <taxon>Oxalobacteraceae</taxon>
        <taxon>Herminiimonas</taxon>
    </lineage>
</organism>
<dbReference type="AlphaFoldDB" id="A4GAL5"/>
<sequence>MHCLQLSNIEFDMTAAKHIHPETDAPFVEAFGGWQDQSILIVDDEPGMRSFLQRTLEDRCSRVEAVDSVEAASVLLDSRHFDLIILDNSLPGKSGVEWLHEMRALGLHNDVVLITAFADLETAIHALRAGAADFLLKPFRVNQILSAIGRCFDRTHLRRENFILRRELDSHVDFGVDGLVGNSTALQPVRETIKRLATVSSTVLITGESGTGKEIAARAMHYLSSRSGNHFVPVNCGAVAPDIIESELFGHVKGAFSGAASSREGLFFYAQGGTLFLDEVAELPMAMQVKLLRVLEEKKIRPVGAEREIPVDVRVIAATNRNVEEAVQEGRFRQDLYYRLNVVQVHMPPLRERADDIPALAAYFVRQLAPQLGVPPQQPDNALLAAMVSHAWPGNVRELRNLIERWLILGNIPEIAIGSKSVAIDNGSDVSLQAIEKQHILKILGAADGNKTEAARRLGLSRKTLERKCAEWGV</sequence>
<dbReference type="HOGENOM" id="CLU_000445_0_6_4"/>
<dbReference type="SMART" id="SM00448">
    <property type="entry name" value="REC"/>
    <property type="match status" value="1"/>
</dbReference>
<dbReference type="eggNOG" id="COG2204">
    <property type="taxonomic scope" value="Bacteria"/>
</dbReference>
<feature type="modified residue" description="4-aspartylphosphate" evidence="6">
    <location>
        <position position="87"/>
    </location>
</feature>
<dbReference type="Pfam" id="PF00158">
    <property type="entry name" value="Sigma54_activat"/>
    <property type="match status" value="1"/>
</dbReference>
<protein>
    <submittedName>
        <fullName evidence="9">Sigma-54 dependent response regulator</fullName>
    </submittedName>
</protein>
<feature type="domain" description="Sigma-54 factor interaction" evidence="7">
    <location>
        <begin position="179"/>
        <end position="408"/>
    </location>
</feature>
<evidence type="ECO:0000256" key="2">
    <source>
        <dbReference type="ARBA" id="ARBA00022840"/>
    </source>
</evidence>
<name>A4GAL5_HERAR</name>
<keyword evidence="4" id="KW-0238">DNA-binding</keyword>
<keyword evidence="3" id="KW-0805">Transcription regulation</keyword>
<dbReference type="InterPro" id="IPR001789">
    <property type="entry name" value="Sig_transdc_resp-reg_receiver"/>
</dbReference>
<dbReference type="CDD" id="cd00156">
    <property type="entry name" value="REC"/>
    <property type="match status" value="1"/>
</dbReference>
<dbReference type="SUPFAM" id="SSF46689">
    <property type="entry name" value="Homeodomain-like"/>
    <property type="match status" value="1"/>
</dbReference>
<gene>
    <name evidence="9" type="ordered locus">HEAR3451</name>
</gene>
<dbReference type="PROSITE" id="PS00688">
    <property type="entry name" value="SIGMA54_INTERACT_3"/>
    <property type="match status" value="1"/>
</dbReference>
<reference evidence="9 10" key="1">
    <citation type="journal article" date="2007" name="PLoS Genet.">
        <title>A tale of two oxidation states: bacterial colonization of arsenic-rich environments.</title>
        <authorList>
            <person name="Muller D."/>
            <person name="Medigue C."/>
            <person name="Koechler S."/>
            <person name="Barbe V."/>
            <person name="Barakat M."/>
            <person name="Talla E."/>
            <person name="Bonnefoy V."/>
            <person name="Krin E."/>
            <person name="Arsene-Ploetze F."/>
            <person name="Carapito C."/>
            <person name="Chandler M."/>
            <person name="Cournoyer B."/>
            <person name="Cruveiller S."/>
            <person name="Dossat C."/>
            <person name="Duval S."/>
            <person name="Heymann M."/>
            <person name="Leize E."/>
            <person name="Lieutaud A."/>
            <person name="Lievremont D."/>
            <person name="Makita Y."/>
            <person name="Mangenot S."/>
            <person name="Nitschke W."/>
            <person name="Ortet P."/>
            <person name="Perdrial N."/>
            <person name="Schoepp B."/>
            <person name="Siguier N."/>
            <person name="Simeonova D.D."/>
            <person name="Rouy Z."/>
            <person name="Segurens B."/>
            <person name="Turlin E."/>
            <person name="Vallenet D."/>
            <person name="Van Dorsselaer A."/>
            <person name="Weiss S."/>
            <person name="Weissenbach J."/>
            <person name="Lett M.C."/>
            <person name="Danchin A."/>
            <person name="Bertin P.N."/>
        </authorList>
    </citation>
    <scope>NUCLEOTIDE SEQUENCE [LARGE SCALE GENOMIC DNA]</scope>
    <source>
        <strain evidence="10">ULPAs1</strain>
    </source>
</reference>
<dbReference type="SUPFAM" id="SSF52540">
    <property type="entry name" value="P-loop containing nucleoside triphosphate hydrolases"/>
    <property type="match status" value="1"/>
</dbReference>
<dbReference type="InterPro" id="IPR002078">
    <property type="entry name" value="Sigma_54_int"/>
</dbReference>
<dbReference type="Pfam" id="PF25601">
    <property type="entry name" value="AAA_lid_14"/>
    <property type="match status" value="1"/>
</dbReference>
<dbReference type="InterPro" id="IPR025943">
    <property type="entry name" value="Sigma_54_int_dom_ATP-bd_2"/>
</dbReference>
<dbReference type="InterPro" id="IPR009057">
    <property type="entry name" value="Homeodomain-like_sf"/>
</dbReference>
<dbReference type="Pfam" id="PF02954">
    <property type="entry name" value="HTH_8"/>
    <property type="match status" value="1"/>
</dbReference>
<dbReference type="InterPro" id="IPR003593">
    <property type="entry name" value="AAA+_ATPase"/>
</dbReference>
<dbReference type="InterPro" id="IPR025944">
    <property type="entry name" value="Sigma_54_int_dom_CS"/>
</dbReference>
<keyword evidence="10" id="KW-1185">Reference proteome</keyword>
<dbReference type="PROSITE" id="PS50045">
    <property type="entry name" value="SIGMA54_INTERACT_4"/>
    <property type="match status" value="1"/>
</dbReference>
<evidence type="ECO:0000259" key="7">
    <source>
        <dbReference type="PROSITE" id="PS50045"/>
    </source>
</evidence>
<evidence type="ECO:0000256" key="5">
    <source>
        <dbReference type="ARBA" id="ARBA00023163"/>
    </source>
</evidence>
<dbReference type="InterPro" id="IPR011006">
    <property type="entry name" value="CheY-like_superfamily"/>
</dbReference>
<dbReference type="KEGG" id="har:HEAR3451"/>
<dbReference type="GO" id="GO:0000160">
    <property type="term" value="P:phosphorelay signal transduction system"/>
    <property type="evidence" value="ECO:0007669"/>
    <property type="project" value="InterPro"/>
</dbReference>
<dbReference type="PROSITE" id="PS00676">
    <property type="entry name" value="SIGMA54_INTERACT_2"/>
    <property type="match status" value="1"/>
</dbReference>
<keyword evidence="5" id="KW-0804">Transcription</keyword>
<dbReference type="Proteomes" id="UP000006697">
    <property type="component" value="Chromosome"/>
</dbReference>
<evidence type="ECO:0000256" key="6">
    <source>
        <dbReference type="PROSITE-ProRule" id="PRU00169"/>
    </source>
</evidence>
<dbReference type="Gene3D" id="1.10.10.60">
    <property type="entry name" value="Homeodomain-like"/>
    <property type="match status" value="1"/>
</dbReference>
<dbReference type="STRING" id="204773.HEAR3451"/>
<dbReference type="Gene3D" id="3.40.50.300">
    <property type="entry name" value="P-loop containing nucleotide triphosphate hydrolases"/>
    <property type="match status" value="1"/>
</dbReference>
<dbReference type="FunFam" id="3.40.50.300:FF:000006">
    <property type="entry name" value="DNA-binding transcriptional regulator NtrC"/>
    <property type="match status" value="1"/>
</dbReference>
<dbReference type="Pfam" id="PF00072">
    <property type="entry name" value="Response_reg"/>
    <property type="match status" value="1"/>
</dbReference>
<dbReference type="PROSITE" id="PS50110">
    <property type="entry name" value="RESPONSE_REGULATORY"/>
    <property type="match status" value="1"/>
</dbReference>
<keyword evidence="1" id="KW-0547">Nucleotide-binding</keyword>
<feature type="domain" description="Response regulatory" evidence="8">
    <location>
        <begin position="38"/>
        <end position="152"/>
    </location>
</feature>
<dbReference type="SMART" id="SM00382">
    <property type="entry name" value="AAA"/>
    <property type="match status" value="1"/>
</dbReference>
<dbReference type="PANTHER" id="PTHR32071:SF91">
    <property type="entry name" value="TUNGSTATE-RESPONSIVE TWO COMPONENT SIGMA54-DEPENDENT SIGNAL TRANSDUCTION SYSTEM RESPONSE REGULATOR FIS FAMILY"/>
    <property type="match status" value="1"/>
</dbReference>
<dbReference type="OrthoDB" id="9761705at2"/>
<evidence type="ECO:0000256" key="3">
    <source>
        <dbReference type="ARBA" id="ARBA00023015"/>
    </source>
</evidence>
<dbReference type="PRINTS" id="PR01590">
    <property type="entry name" value="HTHFIS"/>
</dbReference>
<dbReference type="CDD" id="cd00009">
    <property type="entry name" value="AAA"/>
    <property type="match status" value="1"/>
</dbReference>
<evidence type="ECO:0000313" key="9">
    <source>
        <dbReference type="EMBL" id="CAL63552.1"/>
    </source>
</evidence>
<evidence type="ECO:0000259" key="8">
    <source>
        <dbReference type="PROSITE" id="PS50110"/>
    </source>
</evidence>
<dbReference type="InterPro" id="IPR058031">
    <property type="entry name" value="AAA_lid_NorR"/>
</dbReference>
<dbReference type="InterPro" id="IPR002197">
    <property type="entry name" value="HTH_Fis"/>
</dbReference>
<dbReference type="GO" id="GO:0005524">
    <property type="term" value="F:ATP binding"/>
    <property type="evidence" value="ECO:0007669"/>
    <property type="project" value="UniProtKB-KW"/>
</dbReference>
<keyword evidence="2" id="KW-0067">ATP-binding</keyword>
<accession>A4GAL5</accession>
<dbReference type="Gene3D" id="3.40.50.2300">
    <property type="match status" value="1"/>
</dbReference>